<feature type="compositionally biased region" description="Pro residues" evidence="1">
    <location>
        <begin position="26"/>
        <end position="38"/>
    </location>
</feature>
<feature type="transmembrane region" description="Helical" evidence="2">
    <location>
        <begin position="120"/>
        <end position="140"/>
    </location>
</feature>
<keyword evidence="4" id="KW-1185">Reference proteome</keyword>
<organism evidence="3 4">
    <name type="scientific">Actinacidiphila yanglinensis</name>
    <dbReference type="NCBI Taxonomy" id="310779"/>
    <lineage>
        <taxon>Bacteria</taxon>
        <taxon>Bacillati</taxon>
        <taxon>Actinomycetota</taxon>
        <taxon>Actinomycetes</taxon>
        <taxon>Kitasatosporales</taxon>
        <taxon>Streptomycetaceae</taxon>
        <taxon>Actinacidiphila</taxon>
    </lineage>
</organism>
<dbReference type="AlphaFoldDB" id="A0A1H5TNI5"/>
<protein>
    <recommendedName>
        <fullName evidence="5">Septum formation-related domain-containing protein</fullName>
    </recommendedName>
</protein>
<dbReference type="RefSeq" id="WP_160144968.1">
    <property type="nucleotide sequence ID" value="NZ_FNVU01000001.1"/>
</dbReference>
<evidence type="ECO:0000313" key="3">
    <source>
        <dbReference type="EMBL" id="SEF64326.1"/>
    </source>
</evidence>
<feature type="compositionally biased region" description="Pro residues" evidence="1">
    <location>
        <begin position="1"/>
        <end position="16"/>
    </location>
</feature>
<dbReference type="OrthoDB" id="3854759at2"/>
<reference evidence="3 4" key="1">
    <citation type="submission" date="2016-10" db="EMBL/GenBank/DDBJ databases">
        <authorList>
            <person name="de Groot N.N."/>
        </authorList>
    </citation>
    <scope>NUCLEOTIDE SEQUENCE [LARGE SCALE GENOMIC DNA]</scope>
    <source>
        <strain evidence="3 4">CGMCC 4.2023</strain>
    </source>
</reference>
<evidence type="ECO:0000313" key="4">
    <source>
        <dbReference type="Proteomes" id="UP000236754"/>
    </source>
</evidence>
<feature type="region of interest" description="Disordered" evidence="1">
    <location>
        <begin position="1"/>
        <end position="117"/>
    </location>
</feature>
<accession>A0A1H5TNI5</accession>
<sequence length="326" mass="33662">MGFPPPPQDGPPPPPEQSGGFGPPQGFGPPPPPPPPGGGQPYGYPQQPEGQPPYGYPQQPEGQPGGQPYGYPQQNQQGGYGPAGQPGPPAPPGDYGYPGGQPGFGYQPPPPPPNNNKRNAWIAVGAVVVIGAIIGGVAVASSGGDKKKSADDKPTHTISGLPTKIPTGIPSFTLPSDTTDPSDDPTLGLPTDLPTGDDGLPTDSASPTEKLVPYVSLKPGTCFDAPSLSPSVSTVTTRSCSSAHDAQVIANETLSGTFDTDADIQTKALSLCQSDAHAHLPHDGREYYPYALFPKLITYELQGKKTVTCSLTRSNGTNGTKMYSKF</sequence>
<evidence type="ECO:0000256" key="2">
    <source>
        <dbReference type="SAM" id="Phobius"/>
    </source>
</evidence>
<evidence type="ECO:0000256" key="1">
    <source>
        <dbReference type="SAM" id="MobiDB-lite"/>
    </source>
</evidence>
<proteinExistence type="predicted"/>
<dbReference type="EMBL" id="FNVU01000001">
    <property type="protein sequence ID" value="SEF64326.1"/>
    <property type="molecule type" value="Genomic_DNA"/>
</dbReference>
<dbReference type="Proteomes" id="UP000236754">
    <property type="component" value="Unassembled WGS sequence"/>
</dbReference>
<keyword evidence="2" id="KW-0812">Transmembrane</keyword>
<keyword evidence="2" id="KW-0472">Membrane</keyword>
<feature type="region of interest" description="Disordered" evidence="1">
    <location>
        <begin position="140"/>
        <end position="208"/>
    </location>
</feature>
<evidence type="ECO:0008006" key="5">
    <source>
        <dbReference type="Google" id="ProtNLM"/>
    </source>
</evidence>
<keyword evidence="2" id="KW-1133">Transmembrane helix</keyword>
<gene>
    <name evidence="3" type="ORF">SAMN05216223_101594</name>
</gene>
<feature type="compositionally biased region" description="Basic and acidic residues" evidence="1">
    <location>
        <begin position="144"/>
        <end position="155"/>
    </location>
</feature>
<feature type="compositionally biased region" description="Low complexity" evidence="1">
    <location>
        <begin position="170"/>
        <end position="203"/>
    </location>
</feature>
<name>A0A1H5TNI5_9ACTN</name>